<accession>A0A8B8DP97</accession>
<dbReference type="GeneID" id="111128201"/>
<dbReference type="OrthoDB" id="6147340at2759"/>
<dbReference type="InterPro" id="IPR043502">
    <property type="entry name" value="DNA/RNA_pol_sf"/>
</dbReference>
<dbReference type="Gene3D" id="3.30.70.270">
    <property type="match status" value="1"/>
</dbReference>
<name>A0A8B8DP97_CRAVI</name>
<protein>
    <submittedName>
        <fullName evidence="2">Uncharacterized protein LOC111128201</fullName>
    </submittedName>
</protein>
<dbReference type="PANTHER" id="PTHR47331">
    <property type="entry name" value="PHD-TYPE DOMAIN-CONTAINING PROTEIN"/>
    <property type="match status" value="1"/>
</dbReference>
<organism evidence="1 2">
    <name type="scientific">Crassostrea virginica</name>
    <name type="common">Eastern oyster</name>
    <dbReference type="NCBI Taxonomy" id="6565"/>
    <lineage>
        <taxon>Eukaryota</taxon>
        <taxon>Metazoa</taxon>
        <taxon>Spiralia</taxon>
        <taxon>Lophotrochozoa</taxon>
        <taxon>Mollusca</taxon>
        <taxon>Bivalvia</taxon>
        <taxon>Autobranchia</taxon>
        <taxon>Pteriomorphia</taxon>
        <taxon>Ostreida</taxon>
        <taxon>Ostreoidea</taxon>
        <taxon>Ostreidae</taxon>
        <taxon>Crassostrea</taxon>
    </lineage>
</organism>
<keyword evidence="1" id="KW-1185">Reference proteome</keyword>
<gene>
    <name evidence="2" type="primary">LOC111128201</name>
</gene>
<dbReference type="RefSeq" id="XP_022329399.1">
    <property type="nucleotide sequence ID" value="XM_022473691.1"/>
</dbReference>
<proteinExistence type="predicted"/>
<dbReference type="AlphaFoldDB" id="A0A8B8DP97"/>
<reference evidence="2" key="1">
    <citation type="submission" date="2025-08" db="UniProtKB">
        <authorList>
            <consortium name="RefSeq"/>
        </authorList>
    </citation>
    <scope>IDENTIFICATION</scope>
    <source>
        <tissue evidence="2">Whole sample</tissue>
    </source>
</reference>
<evidence type="ECO:0000313" key="1">
    <source>
        <dbReference type="Proteomes" id="UP000694844"/>
    </source>
</evidence>
<dbReference type="Gene3D" id="3.10.10.10">
    <property type="entry name" value="HIV Type 1 Reverse Transcriptase, subunit A, domain 1"/>
    <property type="match status" value="1"/>
</dbReference>
<dbReference type="Proteomes" id="UP000694844">
    <property type="component" value="Chromosome 4"/>
</dbReference>
<sequence length="490" mass="56300">MPRDVRDIPTPEVARSFSHLRHIDTELPEYDPNIPIGLLIGRDLLEAHHIEKQIVGPKDSPFAQKIGLGWVIVGDVCLDKRHPPDFEPVEITSFKTSIIQENKVSIFKPCSSNIKITDSSYYDRHIFDRRADDDEVGLSTEDHQFLSLMSKKMVHDGGKWTAPLPFRENRPTLPNNFPIAEKRAKILDKSLRRDPVKRDHFVQFMSKVLNNKAAEVAPTLPVDKEVWYLPIFGVYNPKKMDQIRGVFDSSAEYQGVSLNRVLLSGPNLTNSLLGILLRFRKNAIAVSADIEQMFYSFLVSPEHRDYLRFLWYQDNDPNKELIQYRMKAHVFGNSPSPAVATYGLRKCIDGADEDVQKYVCENCYVDDGLMSLDSTKEAVGLLKKTQEVLRKQGNLRLHKIVSNSPDVMATFKKEDLDKEMKSLDLDKDNLPVHTSLGLSWDLSSDVFIFNINFREKPDTRRGYLSMLHSALTLWDLLHLFWYRGKSFYVI</sequence>
<dbReference type="SUPFAM" id="SSF56672">
    <property type="entry name" value="DNA/RNA polymerases"/>
    <property type="match status" value="1"/>
</dbReference>
<evidence type="ECO:0000313" key="2">
    <source>
        <dbReference type="RefSeq" id="XP_022329399.1"/>
    </source>
</evidence>
<dbReference type="PANTHER" id="PTHR47331:SF6">
    <property type="entry name" value="DOUBLECORTIN DOMAIN-CONTAINING PROTEIN"/>
    <property type="match status" value="1"/>
</dbReference>
<dbReference type="KEGG" id="cvn:111128201"/>
<dbReference type="InterPro" id="IPR043128">
    <property type="entry name" value="Rev_trsase/Diguanyl_cyclase"/>
</dbReference>